<evidence type="ECO:0000256" key="1">
    <source>
        <dbReference type="SAM" id="MobiDB-lite"/>
    </source>
</evidence>
<evidence type="ECO:0000313" key="3">
    <source>
        <dbReference type="Proteomes" id="UP000593561"/>
    </source>
</evidence>
<evidence type="ECO:0000313" key="2">
    <source>
        <dbReference type="EMBL" id="MBA0633595.1"/>
    </source>
</evidence>
<dbReference type="AlphaFoldDB" id="A0A7J8T6C1"/>
<organism evidence="2 3">
    <name type="scientific">Gossypium davidsonii</name>
    <name type="common">Davidson's cotton</name>
    <name type="synonym">Gossypium klotzschianum subsp. davidsonii</name>
    <dbReference type="NCBI Taxonomy" id="34287"/>
    <lineage>
        <taxon>Eukaryota</taxon>
        <taxon>Viridiplantae</taxon>
        <taxon>Streptophyta</taxon>
        <taxon>Embryophyta</taxon>
        <taxon>Tracheophyta</taxon>
        <taxon>Spermatophyta</taxon>
        <taxon>Magnoliopsida</taxon>
        <taxon>eudicotyledons</taxon>
        <taxon>Gunneridae</taxon>
        <taxon>Pentapetalae</taxon>
        <taxon>rosids</taxon>
        <taxon>malvids</taxon>
        <taxon>Malvales</taxon>
        <taxon>Malvaceae</taxon>
        <taxon>Malvoideae</taxon>
        <taxon>Gossypium</taxon>
    </lineage>
</organism>
<protein>
    <submittedName>
        <fullName evidence="2">Uncharacterized protein</fullName>
    </submittedName>
</protein>
<dbReference type="Proteomes" id="UP000593561">
    <property type="component" value="Unassembled WGS sequence"/>
</dbReference>
<sequence>MPIQSPGPVAAPTQSPDPVVQLTIPTAQPFYMMPSAYPSHFMYLNSYMFPFSSPMTGWSQWPGSSPFSITPSRPPMCRPASHEGSQKGPSESYSFYQTPSPYGFQTASPLVMQTPPHSLFYQGGSSSQHRQQDPLLEEPESPPEQPQPPLEVGQRRNLARNRRRLPCGTESGGHED</sequence>
<name>A0A7J8T6C1_GOSDV</name>
<feature type="compositionally biased region" description="Polar residues" evidence="1">
    <location>
        <begin position="62"/>
        <end position="71"/>
    </location>
</feature>
<keyword evidence="3" id="KW-1185">Reference proteome</keyword>
<feature type="region of interest" description="Disordered" evidence="1">
    <location>
        <begin position="62"/>
        <end position="176"/>
    </location>
</feature>
<dbReference type="EMBL" id="JABFAC010045147">
    <property type="protein sequence ID" value="MBA0633595.1"/>
    <property type="molecule type" value="Genomic_DNA"/>
</dbReference>
<comment type="caution">
    <text evidence="2">The sequence shown here is derived from an EMBL/GenBank/DDBJ whole genome shotgun (WGS) entry which is preliminary data.</text>
</comment>
<feature type="compositionally biased region" description="Polar residues" evidence="1">
    <location>
        <begin position="87"/>
        <end position="108"/>
    </location>
</feature>
<proteinExistence type="predicted"/>
<accession>A0A7J8T6C1</accession>
<reference evidence="2 3" key="1">
    <citation type="journal article" date="2019" name="Genome Biol. Evol.">
        <title>Insights into the evolution of the New World diploid cottons (Gossypium, subgenus Houzingenia) based on genome sequencing.</title>
        <authorList>
            <person name="Grover C.E."/>
            <person name="Arick M.A. 2nd"/>
            <person name="Thrash A."/>
            <person name="Conover J.L."/>
            <person name="Sanders W.S."/>
            <person name="Peterson D.G."/>
            <person name="Frelichowski J.E."/>
            <person name="Scheffler J.A."/>
            <person name="Scheffler B.E."/>
            <person name="Wendel J.F."/>
        </authorList>
    </citation>
    <scope>NUCLEOTIDE SEQUENCE [LARGE SCALE GENOMIC DNA]</scope>
    <source>
        <strain evidence="2">27</strain>
        <tissue evidence="2">Leaf</tissue>
    </source>
</reference>
<gene>
    <name evidence="2" type="ORF">Godav_024526</name>
</gene>